<keyword evidence="2" id="KW-1185">Reference proteome</keyword>
<proteinExistence type="predicted"/>
<comment type="caution">
    <text evidence="1">The sequence shown here is derived from an EMBL/GenBank/DDBJ whole genome shotgun (WGS) entry which is preliminary data.</text>
</comment>
<accession>A0AAW6TV32</accession>
<name>A0AAW6TV32_9BACT</name>
<organism evidence="1 2">
    <name type="scientific">Anaerobaca lacustris</name>
    <dbReference type="NCBI Taxonomy" id="3044600"/>
    <lineage>
        <taxon>Bacteria</taxon>
        <taxon>Pseudomonadati</taxon>
        <taxon>Planctomycetota</taxon>
        <taxon>Phycisphaerae</taxon>
        <taxon>Sedimentisphaerales</taxon>
        <taxon>Anaerobacaceae</taxon>
        <taxon>Anaerobaca</taxon>
    </lineage>
</organism>
<dbReference type="EMBL" id="JASCXX010000011">
    <property type="protein sequence ID" value="MDI6449482.1"/>
    <property type="molecule type" value="Genomic_DNA"/>
</dbReference>
<reference evidence="1" key="1">
    <citation type="submission" date="2023-05" db="EMBL/GenBank/DDBJ databases">
        <title>Anaerotaeda fermentans gen. nov., sp. nov., a novel anaerobic planctomycete of the new family within the order Sedimentisphaerales isolated from Taman Peninsula, Russia.</title>
        <authorList>
            <person name="Khomyakova M.A."/>
            <person name="Merkel A.Y."/>
            <person name="Slobodkin A.I."/>
        </authorList>
    </citation>
    <scope>NUCLEOTIDE SEQUENCE</scope>
    <source>
        <strain evidence="1">M17dextr</strain>
    </source>
</reference>
<dbReference type="RefSeq" id="WP_349244891.1">
    <property type="nucleotide sequence ID" value="NZ_JASCXX010000011.1"/>
</dbReference>
<evidence type="ECO:0000313" key="1">
    <source>
        <dbReference type="EMBL" id="MDI6449482.1"/>
    </source>
</evidence>
<sequence>MGMQRFLEGRMSFVRDLLRSDVDVTYGDIVLVTCAVLSACAAHRWPRAGRDSDKKKFTRLLIEHSAPEFRTSWISIPSLLNDGLIGEGETPWGTPGSECRIFCDDEIDLALQEAVARFPQITPQKIREYSYASLIYKLLRCAYSHEYRPHVSINEVEASRREARISYIGRISANGTERRVSFHLEYLIRLAEYHVSILP</sequence>
<dbReference type="AlphaFoldDB" id="A0AAW6TV32"/>
<dbReference type="Proteomes" id="UP001431776">
    <property type="component" value="Unassembled WGS sequence"/>
</dbReference>
<gene>
    <name evidence="1" type="ORF">QJ522_10555</name>
</gene>
<protein>
    <submittedName>
        <fullName evidence="1">Uncharacterized protein</fullName>
    </submittedName>
</protein>
<evidence type="ECO:0000313" key="2">
    <source>
        <dbReference type="Proteomes" id="UP001431776"/>
    </source>
</evidence>